<evidence type="ECO:0000256" key="5">
    <source>
        <dbReference type="ARBA" id="ARBA00012288"/>
    </source>
</evidence>
<keyword evidence="9" id="KW-0456">Lyase</keyword>
<evidence type="ECO:0000256" key="9">
    <source>
        <dbReference type="ARBA" id="ARBA00023239"/>
    </source>
</evidence>
<keyword evidence="7" id="KW-0963">Cytoplasm</keyword>
<evidence type="ECO:0000256" key="7">
    <source>
        <dbReference type="ARBA" id="ARBA00022490"/>
    </source>
</evidence>
<dbReference type="NCBIfam" id="TIGR01464">
    <property type="entry name" value="hemE"/>
    <property type="match status" value="1"/>
</dbReference>
<keyword evidence="16" id="KW-1185">Reference proteome</keyword>
<dbReference type="InterPro" id="IPR006361">
    <property type="entry name" value="Uroporphyrinogen_deCO2ase_HemE"/>
</dbReference>
<accession>A0A3N4I6U7</accession>
<evidence type="ECO:0000256" key="12">
    <source>
        <dbReference type="ARBA" id="ARBA00047341"/>
    </source>
</evidence>
<reference evidence="15 16" key="1">
    <citation type="journal article" date="2018" name="Nat. Ecol. Evol.">
        <title>Pezizomycetes genomes reveal the molecular basis of ectomycorrhizal truffle lifestyle.</title>
        <authorList>
            <person name="Murat C."/>
            <person name="Payen T."/>
            <person name="Noel B."/>
            <person name="Kuo A."/>
            <person name="Morin E."/>
            <person name="Chen J."/>
            <person name="Kohler A."/>
            <person name="Krizsan K."/>
            <person name="Balestrini R."/>
            <person name="Da Silva C."/>
            <person name="Montanini B."/>
            <person name="Hainaut M."/>
            <person name="Levati E."/>
            <person name="Barry K.W."/>
            <person name="Belfiori B."/>
            <person name="Cichocki N."/>
            <person name="Clum A."/>
            <person name="Dockter R.B."/>
            <person name="Fauchery L."/>
            <person name="Guy J."/>
            <person name="Iotti M."/>
            <person name="Le Tacon F."/>
            <person name="Lindquist E.A."/>
            <person name="Lipzen A."/>
            <person name="Malagnac F."/>
            <person name="Mello A."/>
            <person name="Molinier V."/>
            <person name="Miyauchi S."/>
            <person name="Poulain J."/>
            <person name="Riccioni C."/>
            <person name="Rubini A."/>
            <person name="Sitrit Y."/>
            <person name="Splivallo R."/>
            <person name="Traeger S."/>
            <person name="Wang M."/>
            <person name="Zifcakova L."/>
            <person name="Wipf D."/>
            <person name="Zambonelli A."/>
            <person name="Paolocci F."/>
            <person name="Nowrousian M."/>
            <person name="Ottonello S."/>
            <person name="Baldrian P."/>
            <person name="Spatafora J.W."/>
            <person name="Henrissat B."/>
            <person name="Nagy L.G."/>
            <person name="Aury J.M."/>
            <person name="Wincker P."/>
            <person name="Grigoriev I.V."/>
            <person name="Bonfante P."/>
            <person name="Martin F.M."/>
        </authorList>
    </citation>
    <scope>NUCLEOTIDE SEQUENCE [LARGE SCALE GENOMIC DNA]</scope>
    <source>
        <strain evidence="15 16">RN42</strain>
    </source>
</reference>
<dbReference type="PANTHER" id="PTHR21091:SF169">
    <property type="entry name" value="UROPORPHYRINOGEN DECARBOXYLASE"/>
    <property type="match status" value="1"/>
</dbReference>
<organism evidence="15 16">
    <name type="scientific">Ascobolus immersus RN42</name>
    <dbReference type="NCBI Taxonomy" id="1160509"/>
    <lineage>
        <taxon>Eukaryota</taxon>
        <taxon>Fungi</taxon>
        <taxon>Dikarya</taxon>
        <taxon>Ascomycota</taxon>
        <taxon>Pezizomycotina</taxon>
        <taxon>Pezizomycetes</taxon>
        <taxon>Pezizales</taxon>
        <taxon>Ascobolaceae</taxon>
        <taxon>Ascobolus</taxon>
    </lineage>
</organism>
<sequence length="339" mass="38173">MRQAGRYLPEYNEVKKLHDFFTVCRTPELACEVTMQPIRRYSGLLDASIIFSDILVVPQAMGLEVQMLDKQGPHFPDPIRTAEKAMELANKEVDVKKELGYVYEAITLTRHTLAGQVPLIGFAGAPWTLLAYMVEGGGSRIFRFVKTFIYQNKKEALALLDRITTVCIDYLAQQVVAGAQLLQIFDSWAGELSQADFAVYSLPFLKRISQELPKKLEALGVEVVPLTVFAKGAWWALEELAESGYSVVGLDWTHDPQQARRRVAGKVTVQGNLDPNVLYGGKEVITKYVKDMMESFGAGDEGRKKYIVNLGHGITQWVDPEDMKHFLEEVHRFGKQMPE</sequence>
<evidence type="ECO:0000256" key="1">
    <source>
        <dbReference type="ARBA" id="ARBA00004514"/>
    </source>
</evidence>
<dbReference type="PROSITE" id="PS00907">
    <property type="entry name" value="UROD_2"/>
    <property type="match status" value="1"/>
</dbReference>
<evidence type="ECO:0000313" key="15">
    <source>
        <dbReference type="EMBL" id="RPA81197.1"/>
    </source>
</evidence>
<dbReference type="AlphaFoldDB" id="A0A3N4I6U7"/>
<comment type="similarity">
    <text evidence="3">Belongs to the uroporphyrinogen decarboxylase family.</text>
</comment>
<evidence type="ECO:0000256" key="13">
    <source>
        <dbReference type="ARBA" id="ARBA00048411"/>
    </source>
</evidence>
<dbReference type="OrthoDB" id="339900at2759"/>
<keyword evidence="8" id="KW-0210">Decarboxylase</keyword>
<comment type="subunit">
    <text evidence="4">Homodimer.</text>
</comment>
<dbReference type="GO" id="GO:0006782">
    <property type="term" value="P:protoporphyrinogen IX biosynthetic process"/>
    <property type="evidence" value="ECO:0007669"/>
    <property type="project" value="UniProtKB-UniPathway"/>
</dbReference>
<dbReference type="InterPro" id="IPR038071">
    <property type="entry name" value="UROD/MetE-like_sf"/>
</dbReference>
<dbReference type="Pfam" id="PF01208">
    <property type="entry name" value="URO-D"/>
    <property type="match status" value="1"/>
</dbReference>
<dbReference type="SUPFAM" id="SSF51726">
    <property type="entry name" value="UROD/MetE-like"/>
    <property type="match status" value="1"/>
</dbReference>
<evidence type="ECO:0000256" key="8">
    <source>
        <dbReference type="ARBA" id="ARBA00022793"/>
    </source>
</evidence>
<dbReference type="Proteomes" id="UP000275078">
    <property type="component" value="Unassembled WGS sequence"/>
</dbReference>
<dbReference type="GO" id="GO:0005829">
    <property type="term" value="C:cytosol"/>
    <property type="evidence" value="ECO:0007669"/>
    <property type="project" value="UniProtKB-SubCell"/>
</dbReference>
<evidence type="ECO:0000256" key="4">
    <source>
        <dbReference type="ARBA" id="ARBA00011738"/>
    </source>
</evidence>
<evidence type="ECO:0000259" key="14">
    <source>
        <dbReference type="PROSITE" id="PS00907"/>
    </source>
</evidence>
<dbReference type="GO" id="GO:0004853">
    <property type="term" value="F:uroporphyrinogen decarboxylase activity"/>
    <property type="evidence" value="ECO:0007669"/>
    <property type="project" value="UniProtKB-EC"/>
</dbReference>
<dbReference type="EMBL" id="ML119681">
    <property type="protein sequence ID" value="RPA81197.1"/>
    <property type="molecule type" value="Genomic_DNA"/>
</dbReference>
<evidence type="ECO:0000256" key="10">
    <source>
        <dbReference type="ARBA" id="ARBA00023244"/>
    </source>
</evidence>
<evidence type="ECO:0000256" key="6">
    <source>
        <dbReference type="ARBA" id="ARBA00014308"/>
    </source>
</evidence>
<dbReference type="FunFam" id="3.20.20.210:FF:000008">
    <property type="entry name" value="Uroporphyrinogen decarboxylase"/>
    <property type="match status" value="1"/>
</dbReference>
<comment type="function">
    <text evidence="11">Catalyzes the sequential decarboxylation of the four acetate side chains of uroporphyrinogen to form coproporphyrinogen and participates in the fifth step in the heme biosynthetic pathway. Isomer I or isomer III of uroporphyrinogen may serve as substrate, but only coproporphyrinogen III can ultimately be converted to heme. In vitro also decarboxylates pentacarboxylate porphyrinogen I.</text>
</comment>
<dbReference type="InterPro" id="IPR000257">
    <property type="entry name" value="Uroporphyrinogen_deCOase"/>
</dbReference>
<keyword evidence="10" id="KW-0627">Porphyrin biosynthesis</keyword>
<comment type="pathway">
    <text evidence="2">Porphyrin-containing compound metabolism; protoporphyrin-IX biosynthesis; coproporphyrinogen-III from 5-aminolevulinate: step 4/4.</text>
</comment>
<dbReference type="UniPathway" id="UPA00251">
    <property type="reaction ID" value="UER00321"/>
</dbReference>
<evidence type="ECO:0000256" key="11">
    <source>
        <dbReference type="ARBA" id="ARBA00045708"/>
    </source>
</evidence>
<dbReference type="CDD" id="cd00717">
    <property type="entry name" value="URO-D"/>
    <property type="match status" value="1"/>
</dbReference>
<dbReference type="EC" id="4.1.1.37" evidence="5"/>
<comment type="catalytic activity">
    <reaction evidence="13">
        <text>uroporphyrinogen III + 4 H(+) = coproporphyrinogen III + 4 CO2</text>
        <dbReference type="Rhea" id="RHEA:19865"/>
        <dbReference type="ChEBI" id="CHEBI:15378"/>
        <dbReference type="ChEBI" id="CHEBI:16526"/>
        <dbReference type="ChEBI" id="CHEBI:57308"/>
        <dbReference type="ChEBI" id="CHEBI:57309"/>
        <dbReference type="EC" id="4.1.1.37"/>
    </reaction>
    <physiologicalReaction direction="left-to-right" evidence="13">
        <dbReference type="Rhea" id="RHEA:19866"/>
    </physiologicalReaction>
</comment>
<comment type="subcellular location">
    <subcellularLocation>
        <location evidence="1">Cytoplasm</location>
        <location evidence="1">Cytosol</location>
    </subcellularLocation>
</comment>
<evidence type="ECO:0000313" key="16">
    <source>
        <dbReference type="Proteomes" id="UP000275078"/>
    </source>
</evidence>
<comment type="catalytic activity">
    <reaction evidence="12">
        <text>uroporphyrinogen I + 4 H(+) = coproporphyrinogen I + 4 CO2</text>
        <dbReference type="Rhea" id="RHEA:31239"/>
        <dbReference type="ChEBI" id="CHEBI:15378"/>
        <dbReference type="ChEBI" id="CHEBI:16526"/>
        <dbReference type="ChEBI" id="CHEBI:62626"/>
        <dbReference type="ChEBI" id="CHEBI:62631"/>
    </reaction>
    <physiologicalReaction direction="left-to-right" evidence="12">
        <dbReference type="Rhea" id="RHEA:31240"/>
    </physiologicalReaction>
</comment>
<dbReference type="Gene3D" id="3.20.20.210">
    <property type="match status" value="1"/>
</dbReference>
<dbReference type="PANTHER" id="PTHR21091">
    <property type="entry name" value="METHYLTETRAHYDROFOLATE:HOMOCYSTEINE METHYLTRANSFERASE RELATED"/>
    <property type="match status" value="1"/>
</dbReference>
<proteinExistence type="inferred from homology"/>
<gene>
    <name evidence="15" type="ORF">BJ508DRAFT_414870</name>
</gene>
<dbReference type="STRING" id="1160509.A0A3N4I6U7"/>
<feature type="domain" description="Uroporphyrinogen decarboxylase (URO-D)" evidence="14">
    <location>
        <begin position="120"/>
        <end position="136"/>
    </location>
</feature>
<name>A0A3N4I6U7_ASCIM</name>
<protein>
    <recommendedName>
        <fullName evidence="6">Uroporphyrinogen decarboxylase</fullName>
        <ecNumber evidence="5">4.1.1.37</ecNumber>
    </recommendedName>
</protein>
<evidence type="ECO:0000256" key="2">
    <source>
        <dbReference type="ARBA" id="ARBA00004804"/>
    </source>
</evidence>
<evidence type="ECO:0000256" key="3">
    <source>
        <dbReference type="ARBA" id="ARBA00009935"/>
    </source>
</evidence>